<evidence type="ECO:0000256" key="8">
    <source>
        <dbReference type="ARBA" id="ARBA00023002"/>
    </source>
</evidence>
<evidence type="ECO:0000256" key="10">
    <source>
        <dbReference type="ARBA" id="ARBA00023098"/>
    </source>
</evidence>
<keyword evidence="6" id="KW-0276">Fatty acid metabolism</keyword>
<gene>
    <name evidence="19" type="primary">fadJ</name>
    <name evidence="19" type="ORF">WCN91_07965</name>
</gene>
<dbReference type="Pfam" id="PF02737">
    <property type="entry name" value="3HCDH_N"/>
    <property type="match status" value="1"/>
</dbReference>
<dbReference type="InterPro" id="IPR001753">
    <property type="entry name" value="Enoyl-CoA_hydra/iso"/>
</dbReference>
<dbReference type="InterPro" id="IPR012802">
    <property type="entry name" value="FadJ"/>
</dbReference>
<keyword evidence="11 19" id="KW-0413">Isomerase</keyword>
<dbReference type="Gene3D" id="3.40.50.720">
    <property type="entry name" value="NAD(P)-binding Rossmann-like Domain"/>
    <property type="match status" value="1"/>
</dbReference>
<dbReference type="Pfam" id="PF00378">
    <property type="entry name" value="ECH_1"/>
    <property type="match status" value="1"/>
</dbReference>
<dbReference type="GO" id="GO:0004300">
    <property type="term" value="F:enoyl-CoA hydratase activity"/>
    <property type="evidence" value="ECO:0007669"/>
    <property type="project" value="UniProtKB-EC"/>
</dbReference>
<dbReference type="GO" id="GO:0008692">
    <property type="term" value="F:3-hydroxybutyryl-CoA epimerase activity"/>
    <property type="evidence" value="ECO:0007669"/>
    <property type="project" value="UniProtKB-EC"/>
</dbReference>
<evidence type="ECO:0000256" key="5">
    <source>
        <dbReference type="ARBA" id="ARBA00022490"/>
    </source>
</evidence>
<sequence>MTESVFTFELNDERVGIVTIDVPGEKMNTLRASFAEQLQDVITTANENNVKGLVFISAKPDNFIAGADINMLDEANTREEALALSTTCHDAFFDLAKLPYPTVAAIHGAALGGGLEFALACDYRVCSDSDITKMGLPEVQLGLLPGGGGTQRLPKLVGIQKALEWMLTGKQVRAKQAKKAGLVNDCVPHSILLDVAVQFAQKGKAKAAKPQLDKMSALLESNPFGRNLIFKKAAENVAKKTGGHYPAPELIIKAVRASVELDQLKAYKTEAEGFADLVMSDVSKKLRGIFFATTEMKKEWRADNAPRTDKVAVLGGGLMGAGITHVSAIKAGVRTRVKDVAQQGIAGAMNYSYKILEKKRKRRILSLAELQEQMNRITGTTDYSGFKHVDMVIEAVFEDLSLKQAMVADVEQYAQEHTIFASNTSSLPIAQIAAQAQRPENVIGLHYFSPVEKMPLVEIIPHEKTSEQTIARTVSFARKQGKTPIVVKDKAGFFVNRILAPYVNEAANLLLAGEPVEKIDQALVEFGFPVGPLALLDEVGIDIGSKIAPILEAELGERFKAPEVFNRLIDDKRLGRKSGRGFYDYSKKQKKVDESVYEFLGVTLSPKLNKEEIAQRCVMQMLNEAARCLEEGIISNARDGDIGAIFGIGFPPFLGGPFSYMDKLGAANVCSTLATYAQYNDGFAPAAALLAMAEQGGSYYPQEQAAAEVDVDSEGKVEAEEEVETKEQVEAENKAEASDKADAGSPDESEAVDSEEPAKDAAEQDKEQARS</sequence>
<dbReference type="EMBL" id="JBCGCU010000007">
    <property type="protein sequence ID" value="MEM0515368.1"/>
    <property type="molecule type" value="Genomic_DNA"/>
</dbReference>
<dbReference type="PANTHER" id="PTHR43612:SF3">
    <property type="entry name" value="TRIFUNCTIONAL ENZYME SUBUNIT ALPHA, MITOCHONDRIAL"/>
    <property type="match status" value="1"/>
</dbReference>
<dbReference type="InterPro" id="IPR029045">
    <property type="entry name" value="ClpP/crotonase-like_dom_sf"/>
</dbReference>
<comment type="catalytic activity">
    <reaction evidence="14">
        <text>a (3S)-3-hydroxyacyl-CoA + NAD(+) = a 3-oxoacyl-CoA + NADH + H(+)</text>
        <dbReference type="Rhea" id="RHEA:22432"/>
        <dbReference type="ChEBI" id="CHEBI:15378"/>
        <dbReference type="ChEBI" id="CHEBI:57318"/>
        <dbReference type="ChEBI" id="CHEBI:57540"/>
        <dbReference type="ChEBI" id="CHEBI:57945"/>
        <dbReference type="ChEBI" id="CHEBI:90726"/>
        <dbReference type="EC" id="1.1.1.35"/>
    </reaction>
</comment>
<dbReference type="InterPro" id="IPR006176">
    <property type="entry name" value="3-OHacyl-CoA_DH_NAD-bd"/>
</dbReference>
<dbReference type="SUPFAM" id="SSF48179">
    <property type="entry name" value="6-phosphogluconate dehydrogenase C-terminal domain-like"/>
    <property type="match status" value="2"/>
</dbReference>
<dbReference type="InterPro" id="IPR036291">
    <property type="entry name" value="NAD(P)-bd_dom_sf"/>
</dbReference>
<proteinExistence type="inferred from homology"/>
<accession>A0ABU9MWJ6</accession>
<dbReference type="CDD" id="cd06558">
    <property type="entry name" value="crotonase-like"/>
    <property type="match status" value="1"/>
</dbReference>
<dbReference type="InterPro" id="IPR006108">
    <property type="entry name" value="3HC_DH_C"/>
</dbReference>
<evidence type="ECO:0000259" key="17">
    <source>
        <dbReference type="Pfam" id="PF00725"/>
    </source>
</evidence>
<dbReference type="RefSeq" id="WP_342677952.1">
    <property type="nucleotide sequence ID" value="NZ_JBCGCU010000007.1"/>
</dbReference>
<evidence type="ECO:0000313" key="20">
    <source>
        <dbReference type="Proteomes" id="UP001447008"/>
    </source>
</evidence>
<dbReference type="InterPro" id="IPR006180">
    <property type="entry name" value="3-OHacyl-CoA_DH_CS"/>
</dbReference>
<evidence type="ECO:0000259" key="18">
    <source>
        <dbReference type="Pfam" id="PF02737"/>
    </source>
</evidence>
<feature type="compositionally biased region" description="Basic and acidic residues" evidence="16">
    <location>
        <begin position="725"/>
        <end position="742"/>
    </location>
</feature>
<evidence type="ECO:0000313" key="19">
    <source>
        <dbReference type="EMBL" id="MEM0515368.1"/>
    </source>
</evidence>
<feature type="domain" description="3-hydroxyacyl-CoA dehydrogenase C-terminal" evidence="17">
    <location>
        <begin position="492"/>
        <end position="585"/>
    </location>
</feature>
<dbReference type="SUPFAM" id="SSF52096">
    <property type="entry name" value="ClpP/crotonase"/>
    <property type="match status" value="1"/>
</dbReference>
<evidence type="ECO:0000256" key="15">
    <source>
        <dbReference type="RuleBase" id="RU003707"/>
    </source>
</evidence>
<dbReference type="InterPro" id="IPR050136">
    <property type="entry name" value="FA_oxidation_alpha_subunit"/>
</dbReference>
<evidence type="ECO:0000256" key="16">
    <source>
        <dbReference type="SAM" id="MobiDB-lite"/>
    </source>
</evidence>
<dbReference type="Gene3D" id="1.10.1040.50">
    <property type="match status" value="1"/>
</dbReference>
<dbReference type="GO" id="GO:0003857">
    <property type="term" value="F:(3S)-3-hydroxyacyl-CoA dehydrogenase (NAD+) activity"/>
    <property type="evidence" value="ECO:0007669"/>
    <property type="project" value="UniProtKB-EC"/>
</dbReference>
<evidence type="ECO:0000256" key="11">
    <source>
        <dbReference type="ARBA" id="ARBA00023235"/>
    </source>
</evidence>
<feature type="compositionally biased region" description="Basic and acidic residues" evidence="16">
    <location>
        <begin position="756"/>
        <end position="771"/>
    </location>
</feature>
<reference evidence="19 20" key="1">
    <citation type="submission" date="2024-03" db="EMBL/GenBank/DDBJ databases">
        <title>Pseudoalteromonas qingdaonensis sp. nov., isolated from the intestines of marine benthic organisms.</title>
        <authorList>
            <person name="Lin X."/>
            <person name="Fang S."/>
            <person name="Hu X."/>
        </authorList>
    </citation>
    <scope>NUCLEOTIDE SEQUENCE [LARGE SCALE GENOMIC DNA]</scope>
    <source>
        <strain evidence="19 20">YIC-827</strain>
    </source>
</reference>
<keyword evidence="8 19" id="KW-0560">Oxidoreductase</keyword>
<name>A0ABU9MWJ6_9GAMM</name>
<dbReference type="Pfam" id="PF00725">
    <property type="entry name" value="3HCDH"/>
    <property type="match status" value="1"/>
</dbReference>
<comment type="similarity">
    <text evidence="3">In the N-terminal section; belongs to the enoyl-CoA hydratase/isomerase family.</text>
</comment>
<dbReference type="NCBIfam" id="NF008363">
    <property type="entry name" value="PRK11154.1"/>
    <property type="match status" value="1"/>
</dbReference>
<dbReference type="PANTHER" id="PTHR43612">
    <property type="entry name" value="TRIFUNCTIONAL ENZYME SUBUNIT ALPHA"/>
    <property type="match status" value="1"/>
</dbReference>
<keyword evidence="13" id="KW-0511">Multifunctional enzyme</keyword>
<evidence type="ECO:0000256" key="3">
    <source>
        <dbReference type="ARBA" id="ARBA00008750"/>
    </source>
</evidence>
<dbReference type="PROSITE" id="PS00166">
    <property type="entry name" value="ENOYL_COA_HYDRATASE"/>
    <property type="match status" value="1"/>
</dbReference>
<dbReference type="Gene3D" id="3.90.226.10">
    <property type="entry name" value="2-enoyl-CoA Hydratase, Chain A, domain 1"/>
    <property type="match status" value="1"/>
</dbReference>
<dbReference type="InterPro" id="IPR018376">
    <property type="entry name" value="Enoyl-CoA_hyd/isom_CS"/>
</dbReference>
<dbReference type="Proteomes" id="UP001447008">
    <property type="component" value="Unassembled WGS sequence"/>
</dbReference>
<keyword evidence="10" id="KW-0443">Lipid metabolism</keyword>
<keyword evidence="20" id="KW-1185">Reference proteome</keyword>
<organism evidence="19 20">
    <name type="scientific">Pseudoalteromonas qingdaonensis</name>
    <dbReference type="NCBI Taxonomy" id="3131913"/>
    <lineage>
        <taxon>Bacteria</taxon>
        <taxon>Pseudomonadati</taxon>
        <taxon>Pseudomonadota</taxon>
        <taxon>Gammaproteobacteria</taxon>
        <taxon>Alteromonadales</taxon>
        <taxon>Pseudoalteromonadaceae</taxon>
        <taxon>Pseudoalteromonas</taxon>
    </lineage>
</organism>
<protein>
    <recommendedName>
        <fullName evidence="4">enoyl-CoA hydratase</fullName>
        <ecNumber evidence="4">4.2.1.17</ecNumber>
    </recommendedName>
</protein>
<dbReference type="SUPFAM" id="SSF51735">
    <property type="entry name" value="NAD(P)-binding Rossmann-fold domains"/>
    <property type="match status" value="1"/>
</dbReference>
<comment type="similarity">
    <text evidence="15">Belongs to the enoyl-CoA hydratase/isomerase family.</text>
</comment>
<evidence type="ECO:0000256" key="12">
    <source>
        <dbReference type="ARBA" id="ARBA00023239"/>
    </source>
</evidence>
<dbReference type="NCBIfam" id="TIGR02440">
    <property type="entry name" value="FadJ"/>
    <property type="match status" value="1"/>
</dbReference>
<evidence type="ECO:0000256" key="13">
    <source>
        <dbReference type="ARBA" id="ARBA00023268"/>
    </source>
</evidence>
<keyword evidence="7" id="KW-0442">Lipid degradation</keyword>
<feature type="compositionally biased region" description="Acidic residues" evidence="16">
    <location>
        <begin position="745"/>
        <end position="755"/>
    </location>
</feature>
<evidence type="ECO:0000256" key="6">
    <source>
        <dbReference type="ARBA" id="ARBA00022832"/>
    </source>
</evidence>
<evidence type="ECO:0000256" key="4">
    <source>
        <dbReference type="ARBA" id="ARBA00012076"/>
    </source>
</evidence>
<keyword evidence="5" id="KW-0963">Cytoplasm</keyword>
<evidence type="ECO:0000256" key="1">
    <source>
        <dbReference type="ARBA" id="ARBA00005005"/>
    </source>
</evidence>
<evidence type="ECO:0000256" key="9">
    <source>
        <dbReference type="ARBA" id="ARBA00023027"/>
    </source>
</evidence>
<keyword evidence="12 19" id="KW-0456">Lyase</keyword>
<evidence type="ECO:0000256" key="14">
    <source>
        <dbReference type="ARBA" id="ARBA00049556"/>
    </source>
</evidence>
<keyword evidence="9" id="KW-0520">NAD</keyword>
<comment type="similarity">
    <text evidence="2">In the central section; belongs to the 3-hydroxyacyl-CoA dehydrogenase family.</text>
</comment>
<dbReference type="PROSITE" id="PS00067">
    <property type="entry name" value="3HCDH"/>
    <property type="match status" value="1"/>
</dbReference>
<dbReference type="EC" id="4.2.1.17" evidence="4"/>
<comment type="pathway">
    <text evidence="1">Lipid metabolism; fatty acid beta-oxidation.</text>
</comment>
<dbReference type="InterPro" id="IPR008927">
    <property type="entry name" value="6-PGluconate_DH-like_C_sf"/>
</dbReference>
<evidence type="ECO:0000256" key="2">
    <source>
        <dbReference type="ARBA" id="ARBA00007005"/>
    </source>
</evidence>
<evidence type="ECO:0000256" key="7">
    <source>
        <dbReference type="ARBA" id="ARBA00022963"/>
    </source>
</evidence>
<feature type="domain" description="3-hydroxyacyl-CoA dehydrogenase NAD binding" evidence="18">
    <location>
        <begin position="310"/>
        <end position="489"/>
    </location>
</feature>
<feature type="region of interest" description="Disordered" evidence="16">
    <location>
        <begin position="705"/>
        <end position="771"/>
    </location>
</feature>
<comment type="caution">
    <text evidence="19">The sequence shown here is derived from an EMBL/GenBank/DDBJ whole genome shotgun (WGS) entry which is preliminary data.</text>
</comment>